<evidence type="ECO:0000256" key="5">
    <source>
        <dbReference type="ARBA" id="ARBA00023136"/>
    </source>
</evidence>
<keyword evidence="6" id="KW-0143">Chaperone</keyword>
<organism evidence="8">
    <name type="scientific">plant metagenome</name>
    <dbReference type="NCBI Taxonomy" id="1297885"/>
    <lineage>
        <taxon>unclassified sequences</taxon>
        <taxon>metagenomes</taxon>
        <taxon>organismal metagenomes</taxon>
    </lineage>
</organism>
<evidence type="ECO:0000256" key="1">
    <source>
        <dbReference type="ARBA" id="ARBA00004442"/>
    </source>
</evidence>
<evidence type="ECO:0000256" key="6">
    <source>
        <dbReference type="ARBA" id="ARBA00023186"/>
    </source>
</evidence>
<reference evidence="8" key="1">
    <citation type="submission" date="2019-03" db="EMBL/GenBank/DDBJ databases">
        <authorList>
            <person name="Danneels B."/>
        </authorList>
    </citation>
    <scope>NUCLEOTIDE SEQUENCE</scope>
</reference>
<name>A0A484PSZ6_9ZZZZ</name>
<evidence type="ECO:0000313" key="8">
    <source>
        <dbReference type="EMBL" id="VFR28405.1"/>
    </source>
</evidence>
<evidence type="ECO:0000256" key="4">
    <source>
        <dbReference type="ARBA" id="ARBA00022927"/>
    </source>
</evidence>
<dbReference type="GO" id="GO:0015031">
    <property type="term" value="P:protein transport"/>
    <property type="evidence" value="ECO:0007669"/>
    <property type="project" value="UniProtKB-KW"/>
</dbReference>
<dbReference type="AlphaFoldDB" id="A0A484PSZ6"/>
<dbReference type="Gene3D" id="2.50.20.10">
    <property type="entry name" value="Lipoprotein localisation LolA/LolB/LppX"/>
    <property type="match status" value="1"/>
</dbReference>
<dbReference type="SUPFAM" id="SSF89392">
    <property type="entry name" value="Prokaryotic lipoproteins and lipoprotein localization factors"/>
    <property type="match status" value="1"/>
</dbReference>
<keyword evidence="5" id="KW-0472">Membrane</keyword>
<dbReference type="NCBIfam" id="TIGR00548">
    <property type="entry name" value="lolB"/>
    <property type="match status" value="1"/>
</dbReference>
<dbReference type="PROSITE" id="PS51257">
    <property type="entry name" value="PROKAR_LIPOPROTEIN"/>
    <property type="match status" value="1"/>
</dbReference>
<sequence>MMARVRTFLRVAAAAGLTALVAACVSPPPVADGGSDEITDAFARTGRFAVRVEAPGEQPEAVQGGFAWRDQGRRLVLDLANPFGSTLARMEATPQGAVLTRANGEVFRAANPDALIAEVLGGDIPVSGLRDWLRGRLAADPAAQDVRRDDAGRPTAFRQGGWQAALSRYDTQGPQLLVLERNEAGRRIVVRLVVDAIQP</sequence>
<dbReference type="InterPro" id="IPR029046">
    <property type="entry name" value="LolA/LolB/LppX"/>
</dbReference>
<comment type="subcellular location">
    <subcellularLocation>
        <location evidence="1">Cell outer membrane</location>
    </subcellularLocation>
</comment>
<comment type="subunit">
    <text evidence="2">Monomer.</text>
</comment>
<keyword evidence="4" id="KW-0653">Protein transport</keyword>
<evidence type="ECO:0000256" key="2">
    <source>
        <dbReference type="ARBA" id="ARBA00011245"/>
    </source>
</evidence>
<dbReference type="EMBL" id="CAADIB010000009">
    <property type="protein sequence ID" value="VFR28405.1"/>
    <property type="molecule type" value="Genomic_DNA"/>
</dbReference>
<protein>
    <submittedName>
        <fullName evidence="8">Outer membrane lipoprotein LolB</fullName>
    </submittedName>
</protein>
<evidence type="ECO:0000313" key="7">
    <source>
        <dbReference type="EMBL" id="VFR19193.1"/>
    </source>
</evidence>
<accession>A0A484PSZ6</accession>
<dbReference type="EMBL" id="CAADHZ010000003">
    <property type="protein sequence ID" value="VFR19193.1"/>
    <property type="molecule type" value="Genomic_DNA"/>
</dbReference>
<gene>
    <name evidence="7" type="ORF">ANDO1_3693</name>
    <name evidence="8" type="ORF">ANDO2_3598</name>
</gene>
<proteinExistence type="predicted"/>
<keyword evidence="8" id="KW-0449">Lipoprotein</keyword>
<dbReference type="GO" id="GO:0009279">
    <property type="term" value="C:cell outer membrane"/>
    <property type="evidence" value="ECO:0007669"/>
    <property type="project" value="UniProtKB-SubCell"/>
</dbReference>
<dbReference type="CDD" id="cd16326">
    <property type="entry name" value="LolB"/>
    <property type="match status" value="1"/>
</dbReference>
<keyword evidence="3" id="KW-0813">Transport</keyword>
<dbReference type="Pfam" id="PF03550">
    <property type="entry name" value="LolB"/>
    <property type="match status" value="1"/>
</dbReference>
<dbReference type="InterPro" id="IPR004565">
    <property type="entry name" value="OM_lipoprot_LolB"/>
</dbReference>
<evidence type="ECO:0000256" key="3">
    <source>
        <dbReference type="ARBA" id="ARBA00022448"/>
    </source>
</evidence>